<dbReference type="AlphaFoldDB" id="A0A917TWN4"/>
<reference evidence="2" key="1">
    <citation type="journal article" date="2014" name="Int. J. Syst. Evol. Microbiol.">
        <title>Complete genome sequence of Corynebacterium casei LMG S-19264T (=DSM 44701T), isolated from a smear-ripened cheese.</title>
        <authorList>
            <consortium name="US DOE Joint Genome Institute (JGI-PGF)"/>
            <person name="Walter F."/>
            <person name="Albersmeier A."/>
            <person name="Kalinowski J."/>
            <person name="Ruckert C."/>
        </authorList>
    </citation>
    <scope>NUCLEOTIDE SEQUENCE</scope>
    <source>
        <strain evidence="2">JCM 19831</strain>
    </source>
</reference>
<gene>
    <name evidence="2" type="ORF">GCM10007977_048250</name>
</gene>
<dbReference type="SUPFAM" id="SSF55469">
    <property type="entry name" value="FMN-dependent nitroreductase-like"/>
    <property type="match status" value="2"/>
</dbReference>
<evidence type="ECO:0000259" key="1">
    <source>
        <dbReference type="Pfam" id="PF00881"/>
    </source>
</evidence>
<proteinExistence type="predicted"/>
<feature type="domain" description="Nitroreductase" evidence="1">
    <location>
        <begin position="114"/>
        <end position="298"/>
    </location>
</feature>
<dbReference type="Gene3D" id="3.40.109.10">
    <property type="entry name" value="NADH Oxidase"/>
    <property type="match status" value="1"/>
</dbReference>
<keyword evidence="3" id="KW-1185">Reference proteome</keyword>
<name>A0A917TWN4_9ACTN</name>
<dbReference type="RefSeq" id="WP_190252178.1">
    <property type="nucleotide sequence ID" value="NZ_BMPI01000023.1"/>
</dbReference>
<evidence type="ECO:0000313" key="3">
    <source>
        <dbReference type="Proteomes" id="UP000642070"/>
    </source>
</evidence>
<dbReference type="NCBIfam" id="NF047509">
    <property type="entry name" value="Rv3131_FMN_oxido"/>
    <property type="match status" value="1"/>
</dbReference>
<comment type="caution">
    <text evidence="2">The sequence shown here is derived from an EMBL/GenBank/DDBJ whole genome shotgun (WGS) entry which is preliminary data.</text>
</comment>
<dbReference type="PANTHER" id="PTHR23026">
    <property type="entry name" value="NADPH NITROREDUCTASE"/>
    <property type="match status" value="1"/>
</dbReference>
<dbReference type="EMBL" id="BMPI01000023">
    <property type="protein sequence ID" value="GGM41183.1"/>
    <property type="molecule type" value="Genomic_DNA"/>
</dbReference>
<organism evidence="2 3">
    <name type="scientific">Dactylosporangium sucinum</name>
    <dbReference type="NCBI Taxonomy" id="1424081"/>
    <lineage>
        <taxon>Bacteria</taxon>
        <taxon>Bacillati</taxon>
        <taxon>Actinomycetota</taxon>
        <taxon>Actinomycetes</taxon>
        <taxon>Micromonosporales</taxon>
        <taxon>Micromonosporaceae</taxon>
        <taxon>Dactylosporangium</taxon>
    </lineage>
</organism>
<dbReference type="InterPro" id="IPR050627">
    <property type="entry name" value="Nitroreductase/BluB"/>
</dbReference>
<protein>
    <recommendedName>
        <fullName evidence="1">Nitroreductase domain-containing protein</fullName>
    </recommendedName>
</protein>
<evidence type="ECO:0000313" key="2">
    <source>
        <dbReference type="EMBL" id="GGM41183.1"/>
    </source>
</evidence>
<dbReference type="PANTHER" id="PTHR23026:SF123">
    <property type="entry name" value="NAD(P)H NITROREDUCTASE RV3131-RELATED"/>
    <property type="match status" value="1"/>
</dbReference>
<sequence length="319" mass="33541">MTSSSWSRAAFVAAVGDAVRAPSIHNSQPWRFRYRADAIDVLVDPSRALPACDPTGRAARVSCGAAAYNLMLALAAGGAPARYTTGIGATVVRLTPAAPRPPTPAEQRLHRQIGRRHTNRAAFADTPVEPAALAALTEAAHAEDGWLEVVTGDRLDAVAGLVRAADRELTADAAYLAELRAWTSEADHRVEGVDRQAAGAAQHPGELLARRDFGGAAQDTTHDLARAPVVAVVGVAGDGPADETRAGMMLQRVLLTAADLGLATAMYSQPIEVPAVRARLRDLLGRPDLPQLVLRFGYAPTTCYTGRRPVADVVDVGDG</sequence>
<dbReference type="Pfam" id="PF00881">
    <property type="entry name" value="Nitroreductase"/>
    <property type="match status" value="1"/>
</dbReference>
<dbReference type="Proteomes" id="UP000642070">
    <property type="component" value="Unassembled WGS sequence"/>
</dbReference>
<dbReference type="GO" id="GO:0016491">
    <property type="term" value="F:oxidoreductase activity"/>
    <property type="evidence" value="ECO:0007669"/>
    <property type="project" value="InterPro"/>
</dbReference>
<reference evidence="2" key="2">
    <citation type="submission" date="2020-09" db="EMBL/GenBank/DDBJ databases">
        <authorList>
            <person name="Sun Q."/>
            <person name="Ohkuma M."/>
        </authorList>
    </citation>
    <scope>NUCLEOTIDE SEQUENCE</scope>
    <source>
        <strain evidence="2">JCM 19831</strain>
    </source>
</reference>
<dbReference type="InterPro" id="IPR000415">
    <property type="entry name" value="Nitroreductase-like"/>
</dbReference>
<dbReference type="InterPro" id="IPR029479">
    <property type="entry name" value="Nitroreductase"/>
</dbReference>
<accession>A0A917TWN4</accession>